<evidence type="ECO:0000313" key="2">
    <source>
        <dbReference type="EMBL" id="EOB06524.1"/>
    </source>
</evidence>
<keyword evidence="3" id="KW-1185">Reference proteome</keyword>
<feature type="region of interest" description="Disordered" evidence="1">
    <location>
        <begin position="188"/>
        <end position="254"/>
    </location>
</feature>
<organism evidence="2 3">
    <name type="scientific">Anas platyrhynchos</name>
    <name type="common">Mallard</name>
    <name type="synonym">Anas boschas</name>
    <dbReference type="NCBI Taxonomy" id="8839"/>
    <lineage>
        <taxon>Eukaryota</taxon>
        <taxon>Metazoa</taxon>
        <taxon>Chordata</taxon>
        <taxon>Craniata</taxon>
        <taxon>Vertebrata</taxon>
        <taxon>Euteleostomi</taxon>
        <taxon>Archelosauria</taxon>
        <taxon>Archosauria</taxon>
        <taxon>Dinosauria</taxon>
        <taxon>Saurischia</taxon>
        <taxon>Theropoda</taxon>
        <taxon>Coelurosauria</taxon>
        <taxon>Aves</taxon>
        <taxon>Neognathae</taxon>
        <taxon>Galloanserae</taxon>
        <taxon>Anseriformes</taxon>
        <taxon>Anatidae</taxon>
        <taxon>Anatinae</taxon>
        <taxon>Anas</taxon>
    </lineage>
</organism>
<sequence length="648" mass="70263">MLIVIRVSLAEHWVLNTIRNLAASSYRENEVCTHHLSFKRLVKQKGVAVAIGSSNNSKVLPSHLVCLQEKHVRGGSGARAMKVKKPLHVLLYEKRTGKRNHMDSIGKVRKQASSSLQAAPAPARCERAEAPAQAGLWLLLPALSVALAPLPPGRAGTVSSVGRASARAACLGDLLLYFCAPRLLPAPSNRRQETKDPFRGSPGCLQHQRLEGPAPAPHPLLHHRGSAMPPESGQQLQRTAPPAASPQKTFKNSGGETLEAALGSWEHPGTDKPFEGVIHATLRLWEMHFVQRSGAALLQPGCAQPPWKWALSPELTPLPACRNRAKEQQNRRDGGAGGMRRYLEMKSRKRDGMGITENCWILTAIVACILFVATDLSLHCKGWVWGRAILQKPVITSKAQIHYRSGFSSHVPSCTCSVMPSKPPPGPLFQTAALGVRKGELCAASVQGQIKVTNATCQQVTLTQSTEAQRQQAGDLTPASVAQISPSHTAQRGQHRPWAGSKKTWRGTSKPRPDTDPPSYADMCPGFCLCKVLFQKAPKPVATFPSRPLGGYKGETHVIARRCALQIDLEGNQLAEYSVAPQYRDCSCTEEVQQLSENVEMTIHAALQLLVATDFKSDVASHNTTGLILLRATRCQGSVLTRAAFAQA</sequence>
<proteinExistence type="predicted"/>
<reference evidence="3" key="1">
    <citation type="journal article" date="2013" name="Nat. Genet.">
        <title>The duck genome and transcriptome provide insight into an avian influenza virus reservoir species.</title>
        <authorList>
            <person name="Huang Y."/>
            <person name="Li Y."/>
            <person name="Burt D.W."/>
            <person name="Chen H."/>
            <person name="Zhang Y."/>
            <person name="Qian W."/>
            <person name="Kim H."/>
            <person name="Gan S."/>
            <person name="Zhao Y."/>
            <person name="Li J."/>
            <person name="Yi K."/>
            <person name="Feng H."/>
            <person name="Zhu P."/>
            <person name="Li B."/>
            <person name="Liu Q."/>
            <person name="Fairley S."/>
            <person name="Magor K.E."/>
            <person name="Du Z."/>
            <person name="Hu X."/>
            <person name="Goodman L."/>
            <person name="Tafer H."/>
            <person name="Vignal A."/>
            <person name="Lee T."/>
            <person name="Kim K.W."/>
            <person name="Sheng Z."/>
            <person name="An Y."/>
            <person name="Searle S."/>
            <person name="Herrero J."/>
            <person name="Groenen M.A."/>
            <person name="Crooijmans R.P."/>
            <person name="Faraut T."/>
            <person name="Cai Q."/>
            <person name="Webster R.G."/>
            <person name="Aldridge J.R."/>
            <person name="Warren W.C."/>
            <person name="Bartschat S."/>
            <person name="Kehr S."/>
            <person name="Marz M."/>
            <person name="Stadler P.F."/>
            <person name="Smith J."/>
            <person name="Kraus R.H."/>
            <person name="Zhao Y."/>
            <person name="Ren L."/>
            <person name="Fei J."/>
            <person name="Morisson M."/>
            <person name="Kaiser P."/>
            <person name="Griffin D.K."/>
            <person name="Rao M."/>
            <person name="Pitel F."/>
            <person name="Wang J."/>
            <person name="Li N."/>
        </authorList>
    </citation>
    <scope>NUCLEOTIDE SEQUENCE [LARGE SCALE GENOMIC DNA]</scope>
</reference>
<evidence type="ECO:0000256" key="1">
    <source>
        <dbReference type="SAM" id="MobiDB-lite"/>
    </source>
</evidence>
<evidence type="ECO:0000313" key="3">
    <source>
        <dbReference type="Proteomes" id="UP000296049"/>
    </source>
</evidence>
<dbReference type="EMBL" id="KB742605">
    <property type="protein sequence ID" value="EOB06524.1"/>
    <property type="molecule type" value="Genomic_DNA"/>
</dbReference>
<protein>
    <submittedName>
        <fullName evidence="2">Uncharacterized protein</fullName>
    </submittedName>
</protein>
<feature type="region of interest" description="Disordered" evidence="1">
    <location>
        <begin position="486"/>
        <end position="518"/>
    </location>
</feature>
<dbReference type="Proteomes" id="UP000296049">
    <property type="component" value="Unassembled WGS sequence"/>
</dbReference>
<gene>
    <name evidence="2" type="ORF">Anapl_03697</name>
</gene>
<dbReference type="AlphaFoldDB" id="R0LLF3"/>
<accession>R0LLF3</accession>
<name>R0LLF3_ANAPL</name>